<dbReference type="OrthoDB" id="443981at2759"/>
<reference evidence="3 4" key="1">
    <citation type="journal article" date="2013" name="PLoS Genet.">
        <title>Distinctive expansion of potential virulence genes in the genome of the oomycete fish pathogen Saprolegnia parasitica.</title>
        <authorList>
            <person name="Jiang R.H."/>
            <person name="de Bruijn I."/>
            <person name="Haas B.J."/>
            <person name="Belmonte R."/>
            <person name="Lobach L."/>
            <person name="Christie J."/>
            <person name="van den Ackerveken G."/>
            <person name="Bottin A."/>
            <person name="Bulone V."/>
            <person name="Diaz-Moreno S.M."/>
            <person name="Dumas B."/>
            <person name="Fan L."/>
            <person name="Gaulin E."/>
            <person name="Govers F."/>
            <person name="Grenville-Briggs L.J."/>
            <person name="Horner N.R."/>
            <person name="Levin J.Z."/>
            <person name="Mammella M."/>
            <person name="Meijer H.J."/>
            <person name="Morris P."/>
            <person name="Nusbaum C."/>
            <person name="Oome S."/>
            <person name="Phillips A.J."/>
            <person name="van Rooyen D."/>
            <person name="Rzeszutek E."/>
            <person name="Saraiva M."/>
            <person name="Secombes C.J."/>
            <person name="Seidl M.F."/>
            <person name="Snel B."/>
            <person name="Stassen J.H."/>
            <person name="Sykes S."/>
            <person name="Tripathy S."/>
            <person name="van den Berg H."/>
            <person name="Vega-Arreguin J.C."/>
            <person name="Wawra S."/>
            <person name="Young S.K."/>
            <person name="Zeng Q."/>
            <person name="Dieguez-Uribeondo J."/>
            <person name="Russ C."/>
            <person name="Tyler B.M."/>
            <person name="van West P."/>
        </authorList>
    </citation>
    <scope>NUCLEOTIDE SEQUENCE [LARGE SCALE GENOMIC DNA]</scope>
    <source>
        <strain evidence="3 4">CBS 223.65</strain>
    </source>
</reference>
<sequence>MAPRSVESSWSNSSLRQTLPRSASAVSLPVQHASSLHAPSHVMDHKTEAQFASEMKHALSIVDKFFGPSVLQDHSIPRELLMEAQGLVFLTIYKLGFLVSGKGGKGFVIARTAHGWSAPAFIGSGGIGFGMMVGGEVVNYIIILSSRGAVKTFTRNGQVQLGSELDLAVGPLGRAAAANLNVGRGGVAPNYSYSHSMGLYGGIGLAGAIIVSRKSFNDKCYGSHVRVKSLLAGEVACPLAQPLWEALDSVLNMTREYRNGVPVVNPRGAVCHECGFASKTGARQCEREACQALLVYSTGLHSGKRTIGKLVLAPGMHFDLEPSWEFPFSTEAADGAGADDGMFKNTFQSGFLSILYSIGSKPLQIWDKQVRNGHIKRITDQDIQSSVLEIMGTNVSTNYIACPALPAKTLGIKLPFLVMIIKNLKKYFTFEVQVLDDKNVRRRFRASNYQSSTRVKPFICTMPMRLDEGWNQIQFNLSDFTRRAYGTNYIETLRVQIHANCRIRRIYFSDRLYSEEELPPEFKLFLPVPKGSEPPKTDTLAM</sequence>
<dbReference type="KEGG" id="spar:SPRG_12633"/>
<feature type="domain" description="CFA20" evidence="2">
    <location>
        <begin position="342"/>
        <end position="525"/>
    </location>
</feature>
<evidence type="ECO:0000259" key="2">
    <source>
        <dbReference type="Pfam" id="PF05018"/>
    </source>
</evidence>
<dbReference type="Pfam" id="PF05018">
    <property type="entry name" value="CFA20_dom"/>
    <property type="match status" value="1"/>
</dbReference>
<evidence type="ECO:0000313" key="3">
    <source>
        <dbReference type="EMBL" id="KDO21816.1"/>
    </source>
</evidence>
<dbReference type="EMBL" id="KK583280">
    <property type="protein sequence ID" value="KDO21816.1"/>
    <property type="molecule type" value="Genomic_DNA"/>
</dbReference>
<dbReference type="RefSeq" id="XP_012207493.1">
    <property type="nucleotide sequence ID" value="XM_012352103.1"/>
</dbReference>
<name>A0A067C5J7_SAPPC</name>
<proteinExistence type="predicted"/>
<dbReference type="InterPro" id="IPR040441">
    <property type="entry name" value="CFA20/CFAP20DC"/>
</dbReference>
<gene>
    <name evidence="3" type="ORF">SPRG_12633</name>
</gene>
<evidence type="ECO:0000259" key="1">
    <source>
        <dbReference type="Pfam" id="PF04366"/>
    </source>
</evidence>
<feature type="domain" description="Ysc84 actin-binding" evidence="1">
    <location>
        <begin position="126"/>
        <end position="249"/>
    </location>
</feature>
<evidence type="ECO:0008006" key="5">
    <source>
        <dbReference type="Google" id="ProtNLM"/>
    </source>
</evidence>
<dbReference type="InterPro" id="IPR007714">
    <property type="entry name" value="CFA20_dom"/>
</dbReference>
<dbReference type="Proteomes" id="UP000030745">
    <property type="component" value="Unassembled WGS sequence"/>
</dbReference>
<dbReference type="GeneID" id="24134576"/>
<dbReference type="Pfam" id="PF04366">
    <property type="entry name" value="Ysc84"/>
    <property type="match status" value="1"/>
</dbReference>
<keyword evidence="4" id="KW-1185">Reference proteome</keyword>
<evidence type="ECO:0000313" key="4">
    <source>
        <dbReference type="Proteomes" id="UP000030745"/>
    </source>
</evidence>
<dbReference type="VEuPathDB" id="FungiDB:SPRG_12633"/>
<protein>
    <recommendedName>
        <fullName evidence="5">CFA20 domain-containing protein</fullName>
    </recommendedName>
</protein>
<organism evidence="3 4">
    <name type="scientific">Saprolegnia parasitica (strain CBS 223.65)</name>
    <dbReference type="NCBI Taxonomy" id="695850"/>
    <lineage>
        <taxon>Eukaryota</taxon>
        <taxon>Sar</taxon>
        <taxon>Stramenopiles</taxon>
        <taxon>Oomycota</taxon>
        <taxon>Saprolegniomycetes</taxon>
        <taxon>Saprolegniales</taxon>
        <taxon>Saprolegniaceae</taxon>
        <taxon>Saprolegnia</taxon>
    </lineage>
</organism>
<accession>A0A067C5J7</accession>
<dbReference type="AlphaFoldDB" id="A0A067C5J7"/>
<dbReference type="STRING" id="695850.A0A067C5J7"/>
<dbReference type="PANTHER" id="PTHR12458">
    <property type="entry name" value="ORF PROTEIN"/>
    <property type="match status" value="1"/>
</dbReference>
<dbReference type="InterPro" id="IPR007461">
    <property type="entry name" value="Ysc84_actin-binding"/>
</dbReference>